<evidence type="ECO:0000256" key="1">
    <source>
        <dbReference type="RuleBase" id="RU363021"/>
    </source>
</evidence>
<dbReference type="GO" id="GO:0044284">
    <property type="term" value="C:mitochondrial crista junction"/>
    <property type="evidence" value="ECO:0007669"/>
    <property type="project" value="TreeGrafter"/>
</dbReference>
<accession>A0A136JE73</accession>
<feature type="region of interest" description="Disordered" evidence="2">
    <location>
        <begin position="42"/>
        <end position="104"/>
    </location>
</feature>
<organism evidence="3 4">
    <name type="scientific">Microdochium bolleyi</name>
    <dbReference type="NCBI Taxonomy" id="196109"/>
    <lineage>
        <taxon>Eukaryota</taxon>
        <taxon>Fungi</taxon>
        <taxon>Dikarya</taxon>
        <taxon>Ascomycota</taxon>
        <taxon>Pezizomycotina</taxon>
        <taxon>Sordariomycetes</taxon>
        <taxon>Xylariomycetidae</taxon>
        <taxon>Xylariales</taxon>
        <taxon>Microdochiaceae</taxon>
        <taxon>Microdochium</taxon>
    </lineage>
</organism>
<reference evidence="4" key="1">
    <citation type="submission" date="2016-02" db="EMBL/GenBank/DDBJ databases">
        <title>Draft genome sequence of Microdochium bolleyi, a fungal endophyte of beachgrass.</title>
        <authorList>
            <consortium name="DOE Joint Genome Institute"/>
            <person name="David A.S."/>
            <person name="May G."/>
            <person name="Haridas S."/>
            <person name="Lim J."/>
            <person name="Wang M."/>
            <person name="Labutti K."/>
            <person name="Lipzen A."/>
            <person name="Barry K."/>
            <person name="Grigoriev I.V."/>
        </authorList>
    </citation>
    <scope>NUCLEOTIDE SEQUENCE [LARGE SCALE GENOMIC DNA]</scope>
    <source>
        <strain evidence="4">J235TASD1</strain>
    </source>
</reference>
<keyword evidence="1" id="KW-0812">Transmembrane</keyword>
<comment type="subcellular location">
    <subcellularLocation>
        <location evidence="1">Mitochondrion inner membrane</location>
    </subcellularLocation>
</comment>
<dbReference type="InterPro" id="IPR033181">
    <property type="entry name" value="Mic26_fungi"/>
</dbReference>
<name>A0A136JE73_9PEZI</name>
<feature type="transmembrane region" description="Helical" evidence="1">
    <location>
        <begin position="182"/>
        <end position="200"/>
    </location>
</feature>
<dbReference type="FunCoup" id="A0A136JE73">
    <property type="interactions" value="27"/>
</dbReference>
<dbReference type="PANTHER" id="PTHR28268:SF1">
    <property type="entry name" value="MICOS SUBUNIT MIC26"/>
    <property type="match status" value="1"/>
</dbReference>
<gene>
    <name evidence="3" type="ORF">Micbo1qcDRAFT_157393</name>
</gene>
<keyword evidence="4" id="KW-1185">Reference proteome</keyword>
<comment type="subunit">
    <text evidence="1">Component of the mitochondrial contact site and cristae organizing system (MICOS) complex.</text>
</comment>
<keyword evidence="1" id="KW-0496">Mitochondrion</keyword>
<feature type="compositionally biased region" description="Low complexity" evidence="2">
    <location>
        <begin position="80"/>
        <end position="104"/>
    </location>
</feature>
<dbReference type="InParanoid" id="A0A136JE73"/>
<evidence type="ECO:0000256" key="2">
    <source>
        <dbReference type="SAM" id="MobiDB-lite"/>
    </source>
</evidence>
<dbReference type="STRING" id="196109.A0A136JE73"/>
<dbReference type="GO" id="GO:0042407">
    <property type="term" value="P:cristae formation"/>
    <property type="evidence" value="ECO:0007669"/>
    <property type="project" value="InterPro"/>
</dbReference>
<dbReference type="PANTHER" id="PTHR28268">
    <property type="entry name" value="MICOS SUBUNIT MIC26"/>
    <property type="match status" value="1"/>
</dbReference>
<keyword evidence="1" id="KW-1133">Transmembrane helix</keyword>
<proteinExistence type="predicted"/>
<keyword evidence="1" id="KW-0472">Membrane</keyword>
<evidence type="ECO:0000313" key="3">
    <source>
        <dbReference type="EMBL" id="KXJ95452.1"/>
    </source>
</evidence>
<evidence type="ECO:0000313" key="4">
    <source>
        <dbReference type="Proteomes" id="UP000070501"/>
    </source>
</evidence>
<comment type="function">
    <text evidence="1">Component of the MICOS complex, a large protein complex of the mitochondrial inner membrane that plays crucial roles in the maintenance of crista junctions, inner membrane architecture, and formation of contact sites to the outer membrane.</text>
</comment>
<dbReference type="GO" id="GO:0061617">
    <property type="term" value="C:MICOS complex"/>
    <property type="evidence" value="ECO:0007669"/>
    <property type="project" value="UniProtKB-UniRule"/>
</dbReference>
<sequence length="269" mass="28959">MAARVLFRRRAAAPFMAAAFVTGAVFPAVALAEAPPKNDFSRKPIYDDFEPELPSANTPVPSPASETIPRASGPETSLISPSATSETSTTVTSSSRRGPTPTDRLAVQIGHARMFLYKYATKSEDAVNSAIDSAFHLEKSFTETVASLAPPRESGEKLMPGLVYVLVAGMAGSIISRNRNILLRATMPLALGIGAGWALIPVTMTNVADLAWKYETKFPVLADAHLSARESIQRGWHFAKVHADLGKNYVDDTVSTARDTVEDWVKKGK</sequence>
<dbReference type="Proteomes" id="UP000070501">
    <property type="component" value="Unassembled WGS sequence"/>
</dbReference>
<dbReference type="OrthoDB" id="2399148at2759"/>
<protein>
    <recommendedName>
        <fullName evidence="1">MICOS complex subunit</fullName>
    </recommendedName>
</protein>
<dbReference type="EMBL" id="KQ964246">
    <property type="protein sequence ID" value="KXJ95452.1"/>
    <property type="molecule type" value="Genomic_DNA"/>
</dbReference>
<keyword evidence="1" id="KW-0999">Mitochondrion inner membrane</keyword>
<dbReference type="InterPro" id="IPR019166">
    <property type="entry name" value="MIC26/MIC27"/>
</dbReference>
<dbReference type="AlphaFoldDB" id="A0A136JE73"/>
<dbReference type="Pfam" id="PF09769">
    <property type="entry name" value="ApoO"/>
    <property type="match status" value="1"/>
</dbReference>
<feature type="transmembrane region" description="Helical" evidence="1">
    <location>
        <begin position="158"/>
        <end position="175"/>
    </location>
</feature>